<gene>
    <name evidence="3" type="ORF">RCOM_0357040</name>
</gene>
<keyword evidence="2" id="KW-0472">Membrane</keyword>
<keyword evidence="2" id="KW-0812">Transmembrane</keyword>
<evidence type="ECO:0000313" key="3">
    <source>
        <dbReference type="EMBL" id="EEF26860.1"/>
    </source>
</evidence>
<feature type="region of interest" description="Disordered" evidence="1">
    <location>
        <begin position="133"/>
        <end position="153"/>
    </location>
</feature>
<dbReference type="Proteomes" id="UP000008311">
    <property type="component" value="Unassembled WGS sequence"/>
</dbReference>
<proteinExistence type="predicted"/>
<feature type="region of interest" description="Disordered" evidence="1">
    <location>
        <begin position="1"/>
        <end position="28"/>
    </location>
</feature>
<dbReference type="InParanoid" id="B9TBA4"/>
<feature type="transmembrane region" description="Helical" evidence="2">
    <location>
        <begin position="108"/>
        <end position="128"/>
    </location>
</feature>
<evidence type="ECO:0000313" key="4">
    <source>
        <dbReference type="Proteomes" id="UP000008311"/>
    </source>
</evidence>
<evidence type="ECO:0000256" key="1">
    <source>
        <dbReference type="SAM" id="MobiDB-lite"/>
    </source>
</evidence>
<accession>B9TBA4</accession>
<reference evidence="4" key="1">
    <citation type="journal article" date="2010" name="Nat. Biotechnol.">
        <title>Draft genome sequence of the oilseed species Ricinus communis.</title>
        <authorList>
            <person name="Chan A.P."/>
            <person name="Crabtree J."/>
            <person name="Zhao Q."/>
            <person name="Lorenzi H."/>
            <person name="Orvis J."/>
            <person name="Puiu D."/>
            <person name="Melake-Berhan A."/>
            <person name="Jones K.M."/>
            <person name="Redman J."/>
            <person name="Chen G."/>
            <person name="Cahoon E.B."/>
            <person name="Gedil M."/>
            <person name="Stanke M."/>
            <person name="Haas B.J."/>
            <person name="Wortman J.R."/>
            <person name="Fraser-Liggett C.M."/>
            <person name="Ravel J."/>
            <person name="Rabinowicz P.D."/>
        </authorList>
    </citation>
    <scope>NUCLEOTIDE SEQUENCE [LARGE SCALE GENOMIC DNA]</scope>
    <source>
        <strain evidence="4">cv. Hale</strain>
    </source>
</reference>
<evidence type="ECO:0000256" key="2">
    <source>
        <dbReference type="SAM" id="Phobius"/>
    </source>
</evidence>
<organism evidence="3 4">
    <name type="scientific">Ricinus communis</name>
    <name type="common">Castor bean</name>
    <dbReference type="NCBI Taxonomy" id="3988"/>
    <lineage>
        <taxon>Eukaryota</taxon>
        <taxon>Viridiplantae</taxon>
        <taxon>Streptophyta</taxon>
        <taxon>Embryophyta</taxon>
        <taxon>Tracheophyta</taxon>
        <taxon>Spermatophyta</taxon>
        <taxon>Magnoliopsida</taxon>
        <taxon>eudicotyledons</taxon>
        <taxon>Gunneridae</taxon>
        <taxon>Pentapetalae</taxon>
        <taxon>rosids</taxon>
        <taxon>fabids</taxon>
        <taxon>Malpighiales</taxon>
        <taxon>Euphorbiaceae</taxon>
        <taxon>Acalyphoideae</taxon>
        <taxon>Acalypheae</taxon>
        <taxon>Ricinus</taxon>
    </lineage>
</organism>
<keyword evidence="2" id="KW-1133">Transmembrane helix</keyword>
<name>B9TBA4_RICCO</name>
<feature type="compositionally biased region" description="Pro residues" evidence="1">
    <location>
        <begin position="133"/>
        <end position="146"/>
    </location>
</feature>
<dbReference type="AlphaFoldDB" id="B9TBA4"/>
<protein>
    <submittedName>
        <fullName evidence="3">Uncharacterized protein</fullName>
    </submittedName>
</protein>
<sequence length="300" mass="32972">MDQVRRDLEFLNARPKDGSLPPNSDSATIAIDGKKKSMVTKADAGKQKQADLQKEVRQLERLGEVQTNVLLGATERTDTKLDKQKEMLETYFDSIKKDADATKLENRMIALAATIFGIAGLILQIVGWQKPVPSPSPSPAPTPTPSPSSNVSAAADGLTTMLSSTHEFSADGKKAIQVVEDLVAASIMVGDGLIDHHEILKIFAEHAHTLTVDDQVTALVFLANAAIDQSETRAFFWLDPTHMNARIDQLHQAYQARKDFSDVYREAQKLQYDNKDIPFFQTSSIIQFALALVENENAPA</sequence>
<feature type="compositionally biased region" description="Basic and acidic residues" evidence="1">
    <location>
        <begin position="1"/>
        <end position="17"/>
    </location>
</feature>
<keyword evidence="4" id="KW-1185">Reference proteome</keyword>
<dbReference type="EMBL" id="EQ976350">
    <property type="protein sequence ID" value="EEF26860.1"/>
    <property type="molecule type" value="Genomic_DNA"/>
</dbReference>